<dbReference type="InterPro" id="IPR003829">
    <property type="entry name" value="Pirin_N_dom"/>
</dbReference>
<keyword evidence="2" id="KW-0408">Iron</keyword>
<dbReference type="InterPro" id="IPR012093">
    <property type="entry name" value="Pirin"/>
</dbReference>
<keyword evidence="2" id="KW-0479">Metal-binding</keyword>
<evidence type="ECO:0000256" key="1">
    <source>
        <dbReference type="ARBA" id="ARBA00008416"/>
    </source>
</evidence>
<dbReference type="InterPro" id="IPR008778">
    <property type="entry name" value="Pirin_C_dom"/>
</dbReference>
<evidence type="ECO:0000259" key="4">
    <source>
        <dbReference type="Pfam" id="PF02678"/>
    </source>
</evidence>
<feature type="binding site" evidence="2">
    <location>
        <position position="70"/>
    </location>
    <ligand>
        <name>Fe cation</name>
        <dbReference type="ChEBI" id="CHEBI:24875"/>
    </ligand>
</feature>
<reference evidence="6 7" key="1">
    <citation type="journal article" date="2014" name="Genome Announc.">
        <title>Draft Genome Sequence of Lysobacter capsici AZ78, a Bacterium Antagonistic to Plant-Pathogenic Oomycetes.</title>
        <authorList>
            <person name="Puopolo G."/>
            <person name="Sonego P."/>
            <person name="Engelen K."/>
            <person name="Pertot I."/>
        </authorList>
    </citation>
    <scope>NUCLEOTIDE SEQUENCE [LARGE SCALE GENOMIC DNA]</scope>
    <source>
        <strain evidence="6 7">AZ78</strain>
    </source>
</reference>
<dbReference type="Pfam" id="PF02678">
    <property type="entry name" value="Pirin"/>
    <property type="match status" value="1"/>
</dbReference>
<evidence type="ECO:0000259" key="5">
    <source>
        <dbReference type="Pfam" id="PF05726"/>
    </source>
</evidence>
<dbReference type="PANTHER" id="PTHR13903">
    <property type="entry name" value="PIRIN-RELATED"/>
    <property type="match status" value="1"/>
</dbReference>
<dbReference type="InterPro" id="IPR011051">
    <property type="entry name" value="RmlC_Cupin_sf"/>
</dbReference>
<dbReference type="Gene3D" id="2.60.120.10">
    <property type="entry name" value="Jelly Rolls"/>
    <property type="match status" value="2"/>
</dbReference>
<dbReference type="Pfam" id="PF05726">
    <property type="entry name" value="Pirin_C"/>
    <property type="match status" value="1"/>
</dbReference>
<feature type="binding site" evidence="2">
    <location>
        <position position="112"/>
    </location>
    <ligand>
        <name>Fe cation</name>
        <dbReference type="ChEBI" id="CHEBI:24875"/>
    </ligand>
</feature>
<dbReference type="PANTHER" id="PTHR13903:SF8">
    <property type="entry name" value="PIRIN"/>
    <property type="match status" value="1"/>
</dbReference>
<keyword evidence="7" id="KW-1185">Reference proteome</keyword>
<comment type="similarity">
    <text evidence="1 3">Belongs to the pirin family.</text>
</comment>
<evidence type="ECO:0000313" key="7">
    <source>
        <dbReference type="Proteomes" id="UP000023435"/>
    </source>
</evidence>
<organism evidence="6 7">
    <name type="scientific">Lysobacter capsici AZ78</name>
    <dbReference type="NCBI Taxonomy" id="1444315"/>
    <lineage>
        <taxon>Bacteria</taxon>
        <taxon>Pseudomonadati</taxon>
        <taxon>Pseudomonadota</taxon>
        <taxon>Gammaproteobacteria</taxon>
        <taxon>Lysobacterales</taxon>
        <taxon>Lysobacteraceae</taxon>
        <taxon>Lysobacter</taxon>
    </lineage>
</organism>
<dbReference type="GO" id="GO:0046872">
    <property type="term" value="F:metal ion binding"/>
    <property type="evidence" value="ECO:0007669"/>
    <property type="project" value="UniProtKB-KW"/>
</dbReference>
<gene>
    <name evidence="6" type="ORF">AZ78_2392</name>
</gene>
<feature type="binding site" evidence="2">
    <location>
        <position position="114"/>
    </location>
    <ligand>
        <name>Fe cation</name>
        <dbReference type="ChEBI" id="CHEBI:24875"/>
    </ligand>
</feature>
<feature type="domain" description="Pirin N-terminal" evidence="4">
    <location>
        <begin position="29"/>
        <end position="131"/>
    </location>
</feature>
<protein>
    <submittedName>
        <fullName evidence="6">Pirin-related protein</fullName>
    </submittedName>
</protein>
<dbReference type="PIRSF" id="PIRSF006232">
    <property type="entry name" value="Pirin"/>
    <property type="match status" value="1"/>
</dbReference>
<name>A0A108U951_9GAMM</name>
<dbReference type="EMBL" id="JAJA02000001">
    <property type="protein sequence ID" value="KWS04842.1"/>
    <property type="molecule type" value="Genomic_DNA"/>
</dbReference>
<dbReference type="InterPro" id="IPR014710">
    <property type="entry name" value="RmlC-like_jellyroll"/>
</dbReference>
<evidence type="ECO:0000256" key="2">
    <source>
        <dbReference type="PIRSR" id="PIRSR006232-1"/>
    </source>
</evidence>
<evidence type="ECO:0000256" key="3">
    <source>
        <dbReference type="RuleBase" id="RU003457"/>
    </source>
</evidence>
<proteinExistence type="inferred from homology"/>
<evidence type="ECO:0000313" key="6">
    <source>
        <dbReference type="EMBL" id="KWS04842.1"/>
    </source>
</evidence>
<comment type="caution">
    <text evidence="6">The sequence shown here is derived from an EMBL/GenBank/DDBJ whole genome shotgun (WGS) entry which is preliminary data.</text>
</comment>
<comment type="cofactor">
    <cofactor evidence="2">
        <name>Fe cation</name>
        <dbReference type="ChEBI" id="CHEBI:24875"/>
    </cofactor>
    <text evidence="2">Binds 1 Fe cation per subunit.</text>
</comment>
<feature type="domain" description="Pirin C-terminal" evidence="5">
    <location>
        <begin position="184"/>
        <end position="286"/>
    </location>
</feature>
<dbReference type="AlphaFoldDB" id="A0A108U951"/>
<dbReference type="SUPFAM" id="SSF51182">
    <property type="entry name" value="RmlC-like cupins"/>
    <property type="match status" value="1"/>
</dbReference>
<sequence length="312" mass="34059">MRSSDGAQCAGQPVLERIATRSREIAPGFEVHRAVPSRTRRKVGAWCFLDHAGPIQHGPGAGPAVGPHPHIGLQTFTWMLEGEVLHRDSLGSEQLIRPGQVNLMTAGRGIVHAEEPPDGNAGRVHLTQLWIALPDAQRQREPSFHHYPDLPILERGGFRITVLAGEALGERAPAQVFTPLVGIDLAASASASTELPLTPGFEHAVLCLQGEIEIEVEGERERIEADTLLYLGLGRDTLRLRCDGAARLLLIGGEPLEEDLLMWWNFVARTPEEVLQASEDWNAGRYFGDVPGTTLERIPAPVPANLNLKAQR</sequence>
<feature type="binding site" evidence="2">
    <location>
        <position position="68"/>
    </location>
    <ligand>
        <name>Fe cation</name>
        <dbReference type="ChEBI" id="CHEBI:24875"/>
    </ligand>
</feature>
<dbReference type="Proteomes" id="UP000023435">
    <property type="component" value="Unassembled WGS sequence"/>
</dbReference>
<dbReference type="CDD" id="cd02909">
    <property type="entry name" value="cupin_pirin_N"/>
    <property type="match status" value="1"/>
</dbReference>
<accession>A0A108U951</accession>